<reference evidence="2 3" key="1">
    <citation type="submission" date="2014-11" db="EMBL/GenBank/DDBJ databases">
        <authorList>
            <person name="Zhu J."/>
            <person name="Qi W."/>
            <person name="Song R."/>
        </authorList>
    </citation>
    <scope>NUCLEOTIDE SEQUENCE [LARGE SCALE GENOMIC DNA]</scope>
</reference>
<organism evidence="2 3">
    <name type="scientific">Vitrella brassicaformis (strain CCMP3155)</name>
    <dbReference type="NCBI Taxonomy" id="1169540"/>
    <lineage>
        <taxon>Eukaryota</taxon>
        <taxon>Sar</taxon>
        <taxon>Alveolata</taxon>
        <taxon>Colpodellida</taxon>
        <taxon>Vitrellaceae</taxon>
        <taxon>Vitrella</taxon>
    </lineage>
</organism>
<dbReference type="Gene3D" id="3.40.50.150">
    <property type="entry name" value="Vaccinia Virus protein VP39"/>
    <property type="match status" value="1"/>
</dbReference>
<dbReference type="PANTHER" id="PTHR14614:SF109">
    <property type="entry name" value="RIBOSOMAL LYSINE N-METHYLTRANSFERASE 5"/>
    <property type="match status" value="1"/>
</dbReference>
<evidence type="ECO:0000256" key="1">
    <source>
        <dbReference type="SAM" id="MobiDB-lite"/>
    </source>
</evidence>
<dbReference type="SUPFAM" id="SSF53335">
    <property type="entry name" value="S-adenosyl-L-methionine-dependent methyltransferases"/>
    <property type="match status" value="1"/>
</dbReference>
<feature type="compositionally biased region" description="Low complexity" evidence="1">
    <location>
        <begin position="298"/>
        <end position="309"/>
    </location>
</feature>
<dbReference type="AlphaFoldDB" id="A0A0G4E995"/>
<keyword evidence="3" id="KW-1185">Reference proteome</keyword>
<dbReference type="InParanoid" id="A0A0G4E995"/>
<proteinExistence type="predicted"/>
<protein>
    <submittedName>
        <fullName evidence="2">Uncharacterized protein</fullName>
    </submittedName>
</protein>
<dbReference type="Proteomes" id="UP000041254">
    <property type="component" value="Unassembled WGS sequence"/>
</dbReference>
<evidence type="ECO:0000313" key="2">
    <source>
        <dbReference type="EMBL" id="CEL91807.1"/>
    </source>
</evidence>
<accession>A0A0G4E995</accession>
<dbReference type="STRING" id="1169540.A0A0G4E995"/>
<dbReference type="OrthoDB" id="413520at2759"/>
<dbReference type="InterPro" id="IPR019410">
    <property type="entry name" value="Methyltransf_16"/>
</dbReference>
<name>A0A0G4E995_VITBC</name>
<evidence type="ECO:0000313" key="3">
    <source>
        <dbReference type="Proteomes" id="UP000041254"/>
    </source>
</evidence>
<dbReference type="InterPro" id="IPR029063">
    <property type="entry name" value="SAM-dependent_MTases_sf"/>
</dbReference>
<gene>
    <name evidence="2" type="ORF">Vbra_20010</name>
</gene>
<dbReference type="EMBL" id="CDMY01000022">
    <property type="protein sequence ID" value="CEL91807.1"/>
    <property type="molecule type" value="Genomic_DNA"/>
</dbReference>
<dbReference type="VEuPathDB" id="CryptoDB:Vbra_20010"/>
<dbReference type="Pfam" id="PF10294">
    <property type="entry name" value="Methyltransf_16"/>
    <property type="match status" value="1"/>
</dbReference>
<sequence length="364" mass="39964">MAAACDEDYMESLKRKRLDSHEHRESALFRHRVTGVSAFDRRGRGGEDDDEEDETEVTGEGLRFMILSDPINAWGYSIGHQLWTSSEVLYSFFQQSGVYDASYLKGKTVVELGSGLGLAGMTAAALGAKQVIFTDLPEGVELLERNVWENFAETDKEEGGRRVLPPHLKVMTLPWGDGASIARVEKALDVAPSLTQRKAPDVILGGDLCYDEDHHEELLQTILTLSGPETDVFLALPDREDLYSFLDVCRFPYPAIPLPTLDQDNEDDKAAQDDTGGGKVCSNPPTGRPPPQKARSQPAPSYSPDDAAAGGDEGTMVMGEGGLREVHWECLWTYWHKSFENAVILFKGRVVPVCGSVASEDEAV</sequence>
<dbReference type="PANTHER" id="PTHR14614">
    <property type="entry name" value="HEPATOCELLULAR CARCINOMA-ASSOCIATED ANTIGEN"/>
    <property type="match status" value="1"/>
</dbReference>
<feature type="region of interest" description="Disordered" evidence="1">
    <location>
        <begin position="259"/>
        <end position="316"/>
    </location>
</feature>